<evidence type="ECO:0000313" key="1">
    <source>
        <dbReference type="EMBL" id="KAK3077989.1"/>
    </source>
</evidence>
<name>A0ACC3DN12_9PEZI</name>
<proteinExistence type="predicted"/>
<protein>
    <submittedName>
        <fullName evidence="1">Uncharacterized protein</fullName>
    </submittedName>
</protein>
<evidence type="ECO:0000313" key="2">
    <source>
        <dbReference type="Proteomes" id="UP001186974"/>
    </source>
</evidence>
<comment type="caution">
    <text evidence="1">The sequence shown here is derived from an EMBL/GenBank/DDBJ whole genome shotgun (WGS) entry which is preliminary data.</text>
</comment>
<dbReference type="Proteomes" id="UP001186974">
    <property type="component" value="Unassembled WGS sequence"/>
</dbReference>
<feature type="non-terminal residue" evidence="1">
    <location>
        <position position="65"/>
    </location>
</feature>
<dbReference type="EMBL" id="JAWDJW010002304">
    <property type="protein sequence ID" value="KAK3077989.1"/>
    <property type="molecule type" value="Genomic_DNA"/>
</dbReference>
<keyword evidence="2" id="KW-1185">Reference proteome</keyword>
<reference evidence="1" key="1">
    <citation type="submission" date="2024-09" db="EMBL/GenBank/DDBJ databases">
        <title>Black Yeasts Isolated from many extreme environments.</title>
        <authorList>
            <person name="Coleine C."/>
            <person name="Stajich J.E."/>
            <person name="Selbmann L."/>
        </authorList>
    </citation>
    <scope>NUCLEOTIDE SEQUENCE</scope>
    <source>
        <strain evidence="1">CCFEE 5737</strain>
    </source>
</reference>
<organism evidence="1 2">
    <name type="scientific">Coniosporium uncinatum</name>
    <dbReference type="NCBI Taxonomy" id="93489"/>
    <lineage>
        <taxon>Eukaryota</taxon>
        <taxon>Fungi</taxon>
        <taxon>Dikarya</taxon>
        <taxon>Ascomycota</taxon>
        <taxon>Pezizomycotina</taxon>
        <taxon>Dothideomycetes</taxon>
        <taxon>Dothideomycetes incertae sedis</taxon>
        <taxon>Coniosporium</taxon>
    </lineage>
</organism>
<sequence>MVGVKRNESKVATESTGTIAGTKPFRFLDLPKETRLLNYDSLEPCGADFYNCQFTICHQLNTELL</sequence>
<gene>
    <name evidence="1" type="ORF">LTS18_008729</name>
</gene>
<accession>A0ACC3DN12</accession>